<evidence type="ECO:0000256" key="2">
    <source>
        <dbReference type="ARBA" id="ARBA00004651"/>
    </source>
</evidence>
<keyword evidence="11 14" id="KW-1133">Transmembrane helix</keyword>
<evidence type="ECO:0000256" key="7">
    <source>
        <dbReference type="ARBA" id="ARBA00022692"/>
    </source>
</evidence>
<dbReference type="InterPro" id="IPR036097">
    <property type="entry name" value="HisK_dim/P_sf"/>
</dbReference>
<evidence type="ECO:0000256" key="1">
    <source>
        <dbReference type="ARBA" id="ARBA00000085"/>
    </source>
</evidence>
<dbReference type="SMART" id="SM00304">
    <property type="entry name" value="HAMP"/>
    <property type="match status" value="1"/>
</dbReference>
<evidence type="ECO:0000256" key="12">
    <source>
        <dbReference type="ARBA" id="ARBA00023012"/>
    </source>
</evidence>
<keyword evidence="6 17" id="KW-0808">Transferase</keyword>
<protein>
    <recommendedName>
        <fullName evidence="3">histidine kinase</fullName>
        <ecNumber evidence="3">2.7.13.3</ecNumber>
    </recommendedName>
</protein>
<evidence type="ECO:0000256" key="11">
    <source>
        <dbReference type="ARBA" id="ARBA00022989"/>
    </source>
</evidence>
<dbReference type="Gene3D" id="1.10.287.130">
    <property type="match status" value="1"/>
</dbReference>
<dbReference type="PRINTS" id="PR00344">
    <property type="entry name" value="BCTRLSENSOR"/>
</dbReference>
<dbReference type="RefSeq" id="WP_156354577.1">
    <property type="nucleotide sequence ID" value="NZ_CACRST010000019.1"/>
</dbReference>
<keyword evidence="5" id="KW-0597">Phosphoprotein</keyword>
<organism evidence="17">
    <name type="scientific">Blautia glucerasea</name>
    <dbReference type="NCBI Taxonomy" id="536633"/>
    <lineage>
        <taxon>Bacteria</taxon>
        <taxon>Bacillati</taxon>
        <taxon>Bacillota</taxon>
        <taxon>Clostridia</taxon>
        <taxon>Lachnospirales</taxon>
        <taxon>Lachnospiraceae</taxon>
        <taxon>Blautia</taxon>
    </lineage>
</organism>
<dbReference type="Pfam" id="PF02518">
    <property type="entry name" value="HATPase_c"/>
    <property type="match status" value="1"/>
</dbReference>
<feature type="domain" description="Histidine kinase" evidence="15">
    <location>
        <begin position="253"/>
        <end position="470"/>
    </location>
</feature>
<dbReference type="EMBL" id="CACRST010000019">
    <property type="protein sequence ID" value="VYT17795.1"/>
    <property type="molecule type" value="Genomic_DNA"/>
</dbReference>
<dbReference type="Pfam" id="PF00512">
    <property type="entry name" value="HisKA"/>
    <property type="match status" value="1"/>
</dbReference>
<dbReference type="InterPro" id="IPR003660">
    <property type="entry name" value="HAMP_dom"/>
</dbReference>
<dbReference type="GO" id="GO:0000155">
    <property type="term" value="F:phosphorelay sensor kinase activity"/>
    <property type="evidence" value="ECO:0007669"/>
    <property type="project" value="InterPro"/>
</dbReference>
<comment type="subcellular location">
    <subcellularLocation>
        <location evidence="2">Cell membrane</location>
        <topology evidence="2">Multi-pass membrane protein</topology>
    </subcellularLocation>
</comment>
<dbReference type="InterPro" id="IPR003661">
    <property type="entry name" value="HisK_dim/P_dom"/>
</dbReference>
<feature type="transmembrane region" description="Helical" evidence="14">
    <location>
        <begin position="12"/>
        <end position="32"/>
    </location>
</feature>
<evidence type="ECO:0000259" key="15">
    <source>
        <dbReference type="PROSITE" id="PS50109"/>
    </source>
</evidence>
<evidence type="ECO:0000313" key="17">
    <source>
        <dbReference type="EMBL" id="VYT17795.1"/>
    </source>
</evidence>
<accession>A0A6N2UGX4</accession>
<dbReference type="SUPFAM" id="SSF55874">
    <property type="entry name" value="ATPase domain of HSP90 chaperone/DNA topoisomerase II/histidine kinase"/>
    <property type="match status" value="1"/>
</dbReference>
<dbReference type="InterPro" id="IPR050398">
    <property type="entry name" value="HssS/ArlS-like"/>
</dbReference>
<dbReference type="Gene3D" id="6.10.340.10">
    <property type="match status" value="1"/>
</dbReference>
<evidence type="ECO:0000256" key="5">
    <source>
        <dbReference type="ARBA" id="ARBA00022553"/>
    </source>
</evidence>
<evidence type="ECO:0000256" key="14">
    <source>
        <dbReference type="SAM" id="Phobius"/>
    </source>
</evidence>
<keyword evidence="13 14" id="KW-0472">Membrane</keyword>
<evidence type="ECO:0000256" key="4">
    <source>
        <dbReference type="ARBA" id="ARBA00022475"/>
    </source>
</evidence>
<keyword evidence="12" id="KW-0902">Two-component regulatory system</keyword>
<evidence type="ECO:0000256" key="3">
    <source>
        <dbReference type="ARBA" id="ARBA00012438"/>
    </source>
</evidence>
<keyword evidence="10" id="KW-0067">ATP-binding</keyword>
<dbReference type="InterPro" id="IPR003594">
    <property type="entry name" value="HATPase_dom"/>
</dbReference>
<dbReference type="PANTHER" id="PTHR45528">
    <property type="entry name" value="SENSOR HISTIDINE KINASE CPXA"/>
    <property type="match status" value="1"/>
</dbReference>
<feature type="transmembrane region" description="Helical" evidence="14">
    <location>
        <begin position="169"/>
        <end position="192"/>
    </location>
</feature>
<dbReference type="GO" id="GO:0005524">
    <property type="term" value="F:ATP binding"/>
    <property type="evidence" value="ECO:0007669"/>
    <property type="project" value="UniProtKB-KW"/>
</dbReference>
<sequence>MNQKLFRKFLEVYLFVGFFGFVMVTYIGSHMVESLLEKDISSDLYQSAYRIAENKGIRNNISASSLSVIKELLTMVADYPNTIIWLINEKGEIVLSTRRDISPDSPINLENFDPSVWGSTYYQVGYFYGYFEDDARLSVIAPITNNMSTKGYVAIHYMMSSLYQKRGEYLFIVQILFLAVYALVSLILVFYYRSVHRPLSDIEKGVSEYANGNLSYRIPIQTEDELGFLANNLNYMADKMNRNGQYQRQFISNVSHDFRSPLTSIKGYVEAMRDGTIPVEMQDKYLGIIAYEADRLEKLTQGLLTLNELDIHKRLLNIQNFDINDAIKKAAATYEGDCTRRHILLELILSGKELYANADVEQIQQVLHNLLNNAIKFSPDNSTITIETTEKNDKIFVSVKDHGIGIPKDSIFKIWERFYKTDTSRGRDQKGTGLGLSIVKEIIHAHDQNINVISTEGVGTEFIFTLEKAR</sequence>
<dbReference type="AlphaFoldDB" id="A0A6N2UGX4"/>
<evidence type="ECO:0000256" key="6">
    <source>
        <dbReference type="ARBA" id="ARBA00022679"/>
    </source>
</evidence>
<evidence type="ECO:0000256" key="9">
    <source>
        <dbReference type="ARBA" id="ARBA00022777"/>
    </source>
</evidence>
<comment type="catalytic activity">
    <reaction evidence="1">
        <text>ATP + protein L-histidine = ADP + protein N-phospho-L-histidine.</text>
        <dbReference type="EC" id="2.7.13.3"/>
    </reaction>
</comment>
<keyword evidence="9" id="KW-0418">Kinase</keyword>
<dbReference type="PANTHER" id="PTHR45528:SF1">
    <property type="entry name" value="SENSOR HISTIDINE KINASE CPXA"/>
    <property type="match status" value="1"/>
</dbReference>
<evidence type="ECO:0000256" key="8">
    <source>
        <dbReference type="ARBA" id="ARBA00022741"/>
    </source>
</evidence>
<dbReference type="SMART" id="SM00387">
    <property type="entry name" value="HATPase_c"/>
    <property type="match status" value="1"/>
</dbReference>
<dbReference type="CDD" id="cd00075">
    <property type="entry name" value="HATPase"/>
    <property type="match status" value="1"/>
</dbReference>
<keyword evidence="7 14" id="KW-0812">Transmembrane</keyword>
<evidence type="ECO:0000259" key="16">
    <source>
        <dbReference type="PROSITE" id="PS50885"/>
    </source>
</evidence>
<dbReference type="InterPro" id="IPR005467">
    <property type="entry name" value="His_kinase_dom"/>
</dbReference>
<dbReference type="CDD" id="cd06225">
    <property type="entry name" value="HAMP"/>
    <property type="match status" value="1"/>
</dbReference>
<dbReference type="PROSITE" id="PS50109">
    <property type="entry name" value="HIS_KIN"/>
    <property type="match status" value="1"/>
</dbReference>
<gene>
    <name evidence="17" type="primary">phoR_10</name>
    <name evidence="17" type="ORF">BGLFYP119_02125</name>
</gene>
<dbReference type="FunFam" id="1.10.287.130:FF:000001">
    <property type="entry name" value="Two-component sensor histidine kinase"/>
    <property type="match status" value="1"/>
</dbReference>
<evidence type="ECO:0000256" key="10">
    <source>
        <dbReference type="ARBA" id="ARBA00022840"/>
    </source>
</evidence>
<dbReference type="SUPFAM" id="SSF158472">
    <property type="entry name" value="HAMP domain-like"/>
    <property type="match status" value="1"/>
</dbReference>
<evidence type="ECO:0000256" key="13">
    <source>
        <dbReference type="ARBA" id="ARBA00023136"/>
    </source>
</evidence>
<keyword evidence="4" id="KW-1003">Cell membrane</keyword>
<proteinExistence type="predicted"/>
<dbReference type="Pfam" id="PF00672">
    <property type="entry name" value="HAMP"/>
    <property type="match status" value="1"/>
</dbReference>
<dbReference type="EC" id="2.7.13.3" evidence="3"/>
<keyword evidence="8" id="KW-0547">Nucleotide-binding</keyword>
<dbReference type="FunFam" id="3.30.565.10:FF:000006">
    <property type="entry name" value="Sensor histidine kinase WalK"/>
    <property type="match status" value="1"/>
</dbReference>
<dbReference type="PROSITE" id="PS50885">
    <property type="entry name" value="HAMP"/>
    <property type="match status" value="1"/>
</dbReference>
<dbReference type="GO" id="GO:0005886">
    <property type="term" value="C:plasma membrane"/>
    <property type="evidence" value="ECO:0007669"/>
    <property type="project" value="UniProtKB-SubCell"/>
</dbReference>
<dbReference type="InterPro" id="IPR004358">
    <property type="entry name" value="Sig_transdc_His_kin-like_C"/>
</dbReference>
<dbReference type="CDD" id="cd00082">
    <property type="entry name" value="HisKA"/>
    <property type="match status" value="1"/>
</dbReference>
<dbReference type="SUPFAM" id="SSF47384">
    <property type="entry name" value="Homodimeric domain of signal transducing histidine kinase"/>
    <property type="match status" value="1"/>
</dbReference>
<dbReference type="Gene3D" id="3.30.565.10">
    <property type="entry name" value="Histidine kinase-like ATPase, C-terminal domain"/>
    <property type="match status" value="1"/>
</dbReference>
<dbReference type="InterPro" id="IPR036890">
    <property type="entry name" value="HATPase_C_sf"/>
</dbReference>
<feature type="domain" description="HAMP" evidence="16">
    <location>
        <begin position="193"/>
        <end position="245"/>
    </location>
</feature>
<name>A0A6N2UGX4_9FIRM</name>
<dbReference type="SMART" id="SM00388">
    <property type="entry name" value="HisKA"/>
    <property type="match status" value="1"/>
</dbReference>
<reference evidence="17" key="1">
    <citation type="submission" date="2019-11" db="EMBL/GenBank/DDBJ databases">
        <authorList>
            <person name="Feng L."/>
        </authorList>
    </citation>
    <scope>NUCLEOTIDE SEQUENCE</scope>
    <source>
        <strain evidence="17">BgluceraseaLFYP119</strain>
    </source>
</reference>